<protein>
    <submittedName>
        <fullName evidence="1">Uncharacterized protein</fullName>
    </submittedName>
</protein>
<reference evidence="2" key="1">
    <citation type="journal article" date="2017" name="Nat. Microbiol.">
        <title>Global analysis of biosynthetic gene clusters reveals vast potential of secondary metabolite production in Penicillium species.</title>
        <authorList>
            <person name="Nielsen J.C."/>
            <person name="Grijseels S."/>
            <person name="Prigent S."/>
            <person name="Ji B."/>
            <person name="Dainat J."/>
            <person name="Nielsen K.F."/>
            <person name="Frisvad J.C."/>
            <person name="Workman M."/>
            <person name="Nielsen J."/>
        </authorList>
    </citation>
    <scope>NUCLEOTIDE SEQUENCE [LARGE SCALE GENOMIC DNA]</scope>
    <source>
        <strain evidence="2">IBT 14082</strain>
    </source>
</reference>
<name>A0A1V6SBV9_9EURO</name>
<keyword evidence="2" id="KW-1185">Reference proteome</keyword>
<gene>
    <name evidence="1" type="ORF">PENFLA_c076G10442</name>
</gene>
<comment type="caution">
    <text evidence="1">The sequence shown here is derived from an EMBL/GenBank/DDBJ whole genome shotgun (WGS) entry which is preliminary data.</text>
</comment>
<organism evidence="1 2">
    <name type="scientific">Penicillium flavigenum</name>
    <dbReference type="NCBI Taxonomy" id="254877"/>
    <lineage>
        <taxon>Eukaryota</taxon>
        <taxon>Fungi</taxon>
        <taxon>Dikarya</taxon>
        <taxon>Ascomycota</taxon>
        <taxon>Pezizomycotina</taxon>
        <taxon>Eurotiomycetes</taxon>
        <taxon>Eurotiomycetidae</taxon>
        <taxon>Eurotiales</taxon>
        <taxon>Aspergillaceae</taxon>
        <taxon>Penicillium</taxon>
    </lineage>
</organism>
<evidence type="ECO:0000313" key="2">
    <source>
        <dbReference type="Proteomes" id="UP000191342"/>
    </source>
</evidence>
<proteinExistence type="predicted"/>
<evidence type="ECO:0000313" key="1">
    <source>
        <dbReference type="EMBL" id="OQE11224.1"/>
    </source>
</evidence>
<dbReference type="AlphaFoldDB" id="A0A1V6SBV9"/>
<dbReference type="EMBL" id="MLQL01000076">
    <property type="protein sequence ID" value="OQE11224.1"/>
    <property type="molecule type" value="Genomic_DNA"/>
</dbReference>
<accession>A0A1V6SBV9</accession>
<sequence>MDSTLDYDAPNDLITWMLQAALDLKDTAIEDPGPLVKRFTLVTLGAISASSVTATNTCLMF</sequence>
<dbReference type="Proteomes" id="UP000191342">
    <property type="component" value="Unassembled WGS sequence"/>
</dbReference>